<accession>A0A6A5X363</accession>
<dbReference type="FunFam" id="3.30.160.60:FF:000446">
    <property type="entry name" value="Zinc finger protein"/>
    <property type="match status" value="1"/>
</dbReference>
<dbReference type="PANTHER" id="PTHR24394">
    <property type="entry name" value="ZINC FINGER PROTEIN"/>
    <property type="match status" value="1"/>
</dbReference>
<dbReference type="FunFam" id="3.30.160.60:FF:000125">
    <property type="entry name" value="Putative zinc finger protein 143"/>
    <property type="match status" value="2"/>
</dbReference>
<dbReference type="AlphaFoldDB" id="A0A6A5X363"/>
<evidence type="ECO:0000259" key="8">
    <source>
        <dbReference type="PROSITE" id="PS50157"/>
    </source>
</evidence>
<keyword evidence="5" id="KW-0862">Zinc</keyword>
<feature type="domain" description="C2H2-type" evidence="8">
    <location>
        <begin position="293"/>
        <end position="323"/>
    </location>
</feature>
<keyword evidence="3" id="KW-0677">Repeat</keyword>
<keyword evidence="6" id="KW-0539">Nucleus</keyword>
<sequence>MVTHLPQRLDLRLSTGIEHDEDEDYIDDAAAQYPTPDTNTPTNEPEDVVAAYTETGTPRAEGEARRSWNFVCSFNGCGKRFNRQVRLDNHVRSHTGDRPFVCSYEGCDKSFLRKDHLARHLKNHGEGERERSHVCDYIGCGKSFFEPQHLRTHRQTHEGKFRCTECYQEFRKQKTLDEHILIDHIKVKPYACDFVDEEAGDKCGKAYETKQKLMRHLDVVHGLAGKDRLYFCVSCKEPGTEEPVSFPTLPELQEHSKKEHPPTCGECGRRFAQPHLLKNHMNVVHEQGDGPKHTCPRAGCEKTFHKAYNLNVHIRNVHDQQKNFICGTFDLSTSKYSELKAWGARNACGQPYTTKSGLEMHIRRHHLGLENRKTMRQKAKPKKEPKKPSMASMLTGFGYEEGRHIACLVLGCQVRFTRRDFLIRHLQGVGHQIAEEDVETMVAEWDAEQQALQGGQFWVEGYDETVDGAQMIDFDEPFDLSLFTNESAGGLPMVLENDTQFADPSPIWDDTCHTEEAELDAQMGLDGYDMYNVQDGLPMDMSM</sequence>
<gene>
    <name evidence="9" type="ORF">P154DRAFT_517103</name>
</gene>
<feature type="domain" description="C2H2-type" evidence="8">
    <location>
        <begin position="133"/>
        <end position="162"/>
    </location>
</feature>
<dbReference type="PANTHER" id="PTHR24394:SF29">
    <property type="entry name" value="MYONEURIN"/>
    <property type="match status" value="1"/>
</dbReference>
<keyword evidence="10" id="KW-1185">Reference proteome</keyword>
<comment type="subcellular location">
    <subcellularLocation>
        <location evidence="1">Nucleus</location>
    </subcellularLocation>
</comment>
<dbReference type="SMART" id="SM00355">
    <property type="entry name" value="ZnF_C2H2"/>
    <property type="match status" value="10"/>
</dbReference>
<evidence type="ECO:0000256" key="2">
    <source>
        <dbReference type="ARBA" id="ARBA00022723"/>
    </source>
</evidence>
<dbReference type="EMBL" id="ML977557">
    <property type="protein sequence ID" value="KAF2007353.1"/>
    <property type="molecule type" value="Genomic_DNA"/>
</dbReference>
<keyword evidence="2" id="KW-0479">Metal-binding</keyword>
<dbReference type="Proteomes" id="UP000799779">
    <property type="component" value="Unassembled WGS sequence"/>
</dbReference>
<dbReference type="PROSITE" id="PS50157">
    <property type="entry name" value="ZINC_FINGER_C2H2_2"/>
    <property type="match status" value="7"/>
</dbReference>
<dbReference type="SUPFAM" id="SSF57667">
    <property type="entry name" value="beta-beta-alpha zinc fingers"/>
    <property type="match status" value="4"/>
</dbReference>
<dbReference type="PROSITE" id="PS00028">
    <property type="entry name" value="ZINC_FINGER_C2H2_1"/>
    <property type="match status" value="7"/>
</dbReference>
<dbReference type="GO" id="GO:0000981">
    <property type="term" value="F:DNA-binding transcription factor activity, RNA polymerase II-specific"/>
    <property type="evidence" value="ECO:0007669"/>
    <property type="project" value="UniProtKB-ARBA"/>
</dbReference>
<feature type="domain" description="C2H2-type" evidence="8">
    <location>
        <begin position="190"/>
        <end position="221"/>
    </location>
</feature>
<evidence type="ECO:0000256" key="4">
    <source>
        <dbReference type="ARBA" id="ARBA00022771"/>
    </source>
</evidence>
<name>A0A6A5X363_9PLEO</name>
<feature type="domain" description="C2H2-type" evidence="8">
    <location>
        <begin position="161"/>
        <end position="189"/>
    </location>
</feature>
<dbReference type="GO" id="GO:0005634">
    <property type="term" value="C:nucleus"/>
    <property type="evidence" value="ECO:0007669"/>
    <property type="project" value="UniProtKB-SubCell"/>
</dbReference>
<protein>
    <recommendedName>
        <fullName evidence="8">C2H2-type domain-containing protein</fullName>
    </recommendedName>
</protein>
<feature type="domain" description="C2H2-type" evidence="8">
    <location>
        <begin position="262"/>
        <end position="285"/>
    </location>
</feature>
<dbReference type="InterPro" id="IPR036236">
    <property type="entry name" value="Znf_C2H2_sf"/>
</dbReference>
<dbReference type="GO" id="GO:0000978">
    <property type="term" value="F:RNA polymerase II cis-regulatory region sequence-specific DNA binding"/>
    <property type="evidence" value="ECO:0007669"/>
    <property type="project" value="UniProtKB-ARBA"/>
</dbReference>
<organism evidence="9 10">
    <name type="scientific">Amniculicola lignicola CBS 123094</name>
    <dbReference type="NCBI Taxonomy" id="1392246"/>
    <lineage>
        <taxon>Eukaryota</taxon>
        <taxon>Fungi</taxon>
        <taxon>Dikarya</taxon>
        <taxon>Ascomycota</taxon>
        <taxon>Pezizomycotina</taxon>
        <taxon>Dothideomycetes</taxon>
        <taxon>Pleosporomycetidae</taxon>
        <taxon>Pleosporales</taxon>
        <taxon>Amniculicolaceae</taxon>
        <taxon>Amniculicola</taxon>
    </lineage>
</organism>
<reference evidence="9" key="1">
    <citation type="journal article" date="2020" name="Stud. Mycol.">
        <title>101 Dothideomycetes genomes: a test case for predicting lifestyles and emergence of pathogens.</title>
        <authorList>
            <person name="Haridas S."/>
            <person name="Albert R."/>
            <person name="Binder M."/>
            <person name="Bloem J."/>
            <person name="Labutti K."/>
            <person name="Salamov A."/>
            <person name="Andreopoulos B."/>
            <person name="Baker S."/>
            <person name="Barry K."/>
            <person name="Bills G."/>
            <person name="Bluhm B."/>
            <person name="Cannon C."/>
            <person name="Castanera R."/>
            <person name="Culley D."/>
            <person name="Daum C."/>
            <person name="Ezra D."/>
            <person name="Gonzalez J."/>
            <person name="Henrissat B."/>
            <person name="Kuo A."/>
            <person name="Liang C."/>
            <person name="Lipzen A."/>
            <person name="Lutzoni F."/>
            <person name="Magnuson J."/>
            <person name="Mondo S."/>
            <person name="Nolan M."/>
            <person name="Ohm R."/>
            <person name="Pangilinan J."/>
            <person name="Park H.-J."/>
            <person name="Ramirez L."/>
            <person name="Alfaro M."/>
            <person name="Sun H."/>
            <person name="Tritt A."/>
            <person name="Yoshinaga Y."/>
            <person name="Zwiers L.-H."/>
            <person name="Turgeon B."/>
            <person name="Goodwin S."/>
            <person name="Spatafora J."/>
            <person name="Crous P."/>
            <person name="Grigoriev I."/>
        </authorList>
    </citation>
    <scope>NUCLEOTIDE SEQUENCE</scope>
    <source>
        <strain evidence="9">CBS 123094</strain>
    </source>
</reference>
<dbReference type="GO" id="GO:0008270">
    <property type="term" value="F:zinc ion binding"/>
    <property type="evidence" value="ECO:0007669"/>
    <property type="project" value="UniProtKB-KW"/>
</dbReference>
<evidence type="ECO:0000313" key="9">
    <source>
        <dbReference type="EMBL" id="KAF2007353.1"/>
    </source>
</evidence>
<keyword evidence="4 7" id="KW-0863">Zinc-finger</keyword>
<proteinExistence type="predicted"/>
<dbReference type="OrthoDB" id="4748970at2759"/>
<evidence type="ECO:0000313" key="10">
    <source>
        <dbReference type="Proteomes" id="UP000799779"/>
    </source>
</evidence>
<evidence type="ECO:0000256" key="5">
    <source>
        <dbReference type="ARBA" id="ARBA00022833"/>
    </source>
</evidence>
<dbReference type="Gene3D" id="3.30.160.60">
    <property type="entry name" value="Classic Zinc Finger"/>
    <property type="match status" value="6"/>
</dbReference>
<dbReference type="Pfam" id="PF00096">
    <property type="entry name" value="zf-C2H2"/>
    <property type="match status" value="5"/>
</dbReference>
<dbReference type="InterPro" id="IPR013087">
    <property type="entry name" value="Znf_C2H2_type"/>
</dbReference>
<evidence type="ECO:0000256" key="7">
    <source>
        <dbReference type="PROSITE-ProRule" id="PRU00042"/>
    </source>
</evidence>
<feature type="domain" description="C2H2-type" evidence="8">
    <location>
        <begin position="100"/>
        <end position="129"/>
    </location>
</feature>
<evidence type="ECO:0000256" key="1">
    <source>
        <dbReference type="ARBA" id="ARBA00004123"/>
    </source>
</evidence>
<evidence type="ECO:0000256" key="6">
    <source>
        <dbReference type="ARBA" id="ARBA00023242"/>
    </source>
</evidence>
<feature type="domain" description="C2H2-type" evidence="8">
    <location>
        <begin position="70"/>
        <end position="99"/>
    </location>
</feature>
<evidence type="ECO:0000256" key="3">
    <source>
        <dbReference type="ARBA" id="ARBA00022737"/>
    </source>
</evidence>